<dbReference type="PROSITE" id="PS51866">
    <property type="entry name" value="MOP"/>
    <property type="match status" value="1"/>
</dbReference>
<dbReference type="GO" id="GO:0015689">
    <property type="term" value="P:molybdate ion transport"/>
    <property type="evidence" value="ECO:0007669"/>
    <property type="project" value="InterPro"/>
</dbReference>
<evidence type="ECO:0000256" key="4">
    <source>
        <dbReference type="ARBA" id="ARBA00022840"/>
    </source>
</evidence>
<gene>
    <name evidence="8" type="ORF">JFN93_01775</name>
</gene>
<keyword evidence="4 8" id="KW-0067">ATP-binding</keyword>
<dbReference type="InterPro" id="IPR050093">
    <property type="entry name" value="ABC_SmlMolc_Importer"/>
</dbReference>
<dbReference type="SUPFAM" id="SSF50331">
    <property type="entry name" value="MOP-like"/>
    <property type="match status" value="1"/>
</dbReference>
<accession>A0A8J7JJZ8</accession>
<dbReference type="GO" id="GO:0016887">
    <property type="term" value="F:ATP hydrolysis activity"/>
    <property type="evidence" value="ECO:0007669"/>
    <property type="project" value="InterPro"/>
</dbReference>
<dbReference type="InterPro" id="IPR027417">
    <property type="entry name" value="P-loop_NTPase"/>
</dbReference>
<dbReference type="Gene3D" id="3.40.50.300">
    <property type="entry name" value="P-loop containing nucleotide triphosphate hydrolases"/>
    <property type="match status" value="1"/>
</dbReference>
<reference evidence="8" key="1">
    <citation type="submission" date="2020-12" db="EMBL/GenBank/DDBJ databases">
        <title>Geomonas sp. Red875, isolated from river sediment.</title>
        <authorList>
            <person name="Xu Z."/>
            <person name="Zhang Z."/>
            <person name="Masuda Y."/>
            <person name="Itoh H."/>
            <person name="Senoo K."/>
        </authorList>
    </citation>
    <scope>NUCLEOTIDE SEQUENCE</scope>
    <source>
        <strain evidence="8">Red875</strain>
    </source>
</reference>
<keyword evidence="1" id="KW-0813">Transport</keyword>
<dbReference type="InterPro" id="IPR003439">
    <property type="entry name" value="ABC_transporter-like_ATP-bd"/>
</dbReference>
<evidence type="ECO:0000313" key="8">
    <source>
        <dbReference type="EMBL" id="MBJ6723425.1"/>
    </source>
</evidence>
<dbReference type="GO" id="GO:0005524">
    <property type="term" value="F:ATP binding"/>
    <property type="evidence" value="ECO:0007669"/>
    <property type="project" value="UniProtKB-KW"/>
</dbReference>
<protein>
    <submittedName>
        <fullName evidence="8">ABC transporter ATP-binding protein</fullName>
    </submittedName>
</protein>
<evidence type="ECO:0000256" key="5">
    <source>
        <dbReference type="PROSITE-ProRule" id="PRU01213"/>
    </source>
</evidence>
<organism evidence="8 9">
    <name type="scientific">Geomesophilobacter sediminis</name>
    <dbReference type="NCBI Taxonomy" id="2798584"/>
    <lineage>
        <taxon>Bacteria</taxon>
        <taxon>Pseudomonadati</taxon>
        <taxon>Thermodesulfobacteriota</taxon>
        <taxon>Desulfuromonadia</taxon>
        <taxon>Geobacterales</taxon>
        <taxon>Geobacteraceae</taxon>
        <taxon>Geomesophilobacter</taxon>
    </lineage>
</organism>
<dbReference type="SUPFAM" id="SSF52540">
    <property type="entry name" value="P-loop containing nucleoside triphosphate hydrolases"/>
    <property type="match status" value="1"/>
</dbReference>
<evidence type="ECO:0000256" key="3">
    <source>
        <dbReference type="ARBA" id="ARBA00022741"/>
    </source>
</evidence>
<name>A0A8J7JJZ8_9BACT</name>
<dbReference type="Pfam" id="PF00005">
    <property type="entry name" value="ABC_tran"/>
    <property type="match status" value="1"/>
</dbReference>
<evidence type="ECO:0000259" key="6">
    <source>
        <dbReference type="PROSITE" id="PS50893"/>
    </source>
</evidence>
<dbReference type="SMART" id="SM00382">
    <property type="entry name" value="AAA"/>
    <property type="match status" value="1"/>
</dbReference>
<dbReference type="EMBL" id="JAEMHM010000001">
    <property type="protein sequence ID" value="MBJ6723425.1"/>
    <property type="molecule type" value="Genomic_DNA"/>
</dbReference>
<dbReference type="InterPro" id="IPR008995">
    <property type="entry name" value="Mo/tungstate-bd_C_term_dom"/>
</dbReference>
<dbReference type="RefSeq" id="WP_199382251.1">
    <property type="nucleotide sequence ID" value="NZ_JAEMHM010000001.1"/>
</dbReference>
<dbReference type="InterPro" id="IPR003593">
    <property type="entry name" value="AAA+_ATPase"/>
</dbReference>
<dbReference type="Gene3D" id="2.40.50.100">
    <property type="match status" value="1"/>
</dbReference>
<dbReference type="AlphaFoldDB" id="A0A8J7JJZ8"/>
<keyword evidence="2 5" id="KW-0500">Molybdenum</keyword>
<dbReference type="Proteomes" id="UP000636888">
    <property type="component" value="Unassembled WGS sequence"/>
</dbReference>
<dbReference type="InterPro" id="IPR004606">
    <property type="entry name" value="Mop_domain"/>
</dbReference>
<proteinExistence type="predicted"/>
<sequence>MNDAPNFLEVEQLTVARGGVPVIDIPRLSLAEGEVLSLIGPNGSGKSTLMLTLATLLPPTGGRIRCRGEAIDSDRARFAYRRRLAMVFQEPLLFDTTVFENVAAGLKIRRMTRGEIRSRVMETLELFSMAGFAERSASKLSGGESQRTSLARAFAIRPEMILLDEPFAALDAPTRLALTTDLERILTETGTAAIVATHDQLEALRLSTRMAVINRGAIVQGGTPAEVMNRPANEFVASFVGMENVLTGTVLACSQSVATVSLGGHAIELVGQAEPGESVIFCLRPENIAISTTDPAGVTSARNVIRAVVRKVIPMGIYNKIEIDCGFPLVAYLTSQSIDHLHLDPGKTVYASFKATAVHLLRRD</sequence>
<evidence type="ECO:0000313" key="9">
    <source>
        <dbReference type="Proteomes" id="UP000636888"/>
    </source>
</evidence>
<evidence type="ECO:0000259" key="7">
    <source>
        <dbReference type="PROSITE" id="PS51866"/>
    </source>
</evidence>
<keyword evidence="3" id="KW-0547">Nucleotide-binding</keyword>
<evidence type="ECO:0000256" key="1">
    <source>
        <dbReference type="ARBA" id="ARBA00022448"/>
    </source>
</evidence>
<dbReference type="InterPro" id="IPR005116">
    <property type="entry name" value="Transp-assoc_OB_typ1"/>
</dbReference>
<keyword evidence="9" id="KW-1185">Reference proteome</keyword>
<dbReference type="PANTHER" id="PTHR42781">
    <property type="entry name" value="SPERMIDINE/PUTRESCINE IMPORT ATP-BINDING PROTEIN POTA"/>
    <property type="match status" value="1"/>
</dbReference>
<feature type="domain" description="ABC transporter" evidence="6">
    <location>
        <begin position="8"/>
        <end position="240"/>
    </location>
</feature>
<feature type="domain" description="Mop" evidence="7">
    <location>
        <begin position="298"/>
        <end position="362"/>
    </location>
</feature>
<dbReference type="PROSITE" id="PS50893">
    <property type="entry name" value="ABC_TRANSPORTER_2"/>
    <property type="match status" value="1"/>
</dbReference>
<dbReference type="PANTHER" id="PTHR42781:SF4">
    <property type="entry name" value="SPERMIDINE_PUTRESCINE IMPORT ATP-BINDING PROTEIN POTA"/>
    <property type="match status" value="1"/>
</dbReference>
<dbReference type="Pfam" id="PF03459">
    <property type="entry name" value="TOBE"/>
    <property type="match status" value="1"/>
</dbReference>
<comment type="caution">
    <text evidence="8">The sequence shown here is derived from an EMBL/GenBank/DDBJ whole genome shotgun (WGS) entry which is preliminary data.</text>
</comment>
<evidence type="ECO:0000256" key="2">
    <source>
        <dbReference type="ARBA" id="ARBA00022505"/>
    </source>
</evidence>